<comment type="caution">
    <text evidence="1">The sequence shown here is derived from an EMBL/GenBank/DDBJ whole genome shotgun (WGS) entry which is preliminary data.</text>
</comment>
<accession>A0A8S9PPH1</accession>
<organism evidence="1 2">
    <name type="scientific">Brassica cretica</name>
    <name type="common">Mustard</name>
    <dbReference type="NCBI Taxonomy" id="69181"/>
    <lineage>
        <taxon>Eukaryota</taxon>
        <taxon>Viridiplantae</taxon>
        <taxon>Streptophyta</taxon>
        <taxon>Embryophyta</taxon>
        <taxon>Tracheophyta</taxon>
        <taxon>Spermatophyta</taxon>
        <taxon>Magnoliopsida</taxon>
        <taxon>eudicotyledons</taxon>
        <taxon>Gunneridae</taxon>
        <taxon>Pentapetalae</taxon>
        <taxon>rosids</taxon>
        <taxon>malvids</taxon>
        <taxon>Brassicales</taxon>
        <taxon>Brassicaceae</taxon>
        <taxon>Brassiceae</taxon>
        <taxon>Brassica</taxon>
    </lineage>
</organism>
<evidence type="ECO:0000313" key="2">
    <source>
        <dbReference type="Proteomes" id="UP000712600"/>
    </source>
</evidence>
<protein>
    <submittedName>
        <fullName evidence="1">Uncharacterized protein</fullName>
    </submittedName>
</protein>
<name>A0A8S9PPH1_BRACR</name>
<dbReference type="AlphaFoldDB" id="A0A8S9PPH1"/>
<dbReference type="Proteomes" id="UP000712600">
    <property type="component" value="Unassembled WGS sequence"/>
</dbReference>
<gene>
    <name evidence="1" type="ORF">F2Q69_00048247</name>
</gene>
<dbReference type="EMBL" id="QGKX02001347">
    <property type="protein sequence ID" value="KAF3523094.1"/>
    <property type="molecule type" value="Genomic_DNA"/>
</dbReference>
<sequence>MVSKIVWLGMKDVFTQIAKDVVGQGLDHGPLTFEAKFAIVIRVKMADSHRRRLYALGFSYMMNVSYNVTYSLMKIDSSLSDEDVAKEVKVAWSYSWSVTKVYFTMIQSQSVFHWFFERILMTHSFLERIGQPEVDLANDREESVPFNVLDATFILEFSS</sequence>
<proteinExistence type="predicted"/>
<reference evidence="1" key="1">
    <citation type="submission" date="2019-12" db="EMBL/GenBank/DDBJ databases">
        <title>Genome sequencing and annotation of Brassica cretica.</title>
        <authorList>
            <person name="Studholme D.J."/>
            <person name="Sarris P."/>
        </authorList>
    </citation>
    <scope>NUCLEOTIDE SEQUENCE</scope>
    <source>
        <strain evidence="1">PFS-109/04</strain>
        <tissue evidence="1">Leaf</tissue>
    </source>
</reference>
<evidence type="ECO:0000313" key="1">
    <source>
        <dbReference type="EMBL" id="KAF3523094.1"/>
    </source>
</evidence>